<name>A0A182IL94_ANOAO</name>
<proteinExistence type="predicted"/>
<dbReference type="EnsemblMetazoa" id="AATE001272-RA">
    <property type="protein sequence ID" value="AATE001272-PA.1"/>
    <property type="gene ID" value="AATE001272"/>
</dbReference>
<dbReference type="VEuPathDB" id="VectorBase:AATE001272"/>
<evidence type="ECO:0000313" key="3">
    <source>
        <dbReference type="EnsemblMetazoa" id="AATE001272-PA.1"/>
    </source>
</evidence>
<reference evidence="3" key="1">
    <citation type="submission" date="2022-08" db="UniProtKB">
        <authorList>
            <consortium name="EnsemblMetazoa"/>
        </authorList>
    </citation>
    <scope>IDENTIFICATION</scope>
    <source>
        <strain evidence="3">EBRO</strain>
    </source>
</reference>
<dbReference type="AlphaFoldDB" id="A0A182IL94"/>
<dbReference type="STRING" id="41427.A0A182IL94"/>
<feature type="signal peptide" evidence="2">
    <location>
        <begin position="1"/>
        <end position="17"/>
    </location>
</feature>
<organism evidence="3">
    <name type="scientific">Anopheles atroparvus</name>
    <name type="common">European mosquito</name>
    <dbReference type="NCBI Taxonomy" id="41427"/>
    <lineage>
        <taxon>Eukaryota</taxon>
        <taxon>Metazoa</taxon>
        <taxon>Ecdysozoa</taxon>
        <taxon>Arthropoda</taxon>
        <taxon>Hexapoda</taxon>
        <taxon>Insecta</taxon>
        <taxon>Pterygota</taxon>
        <taxon>Neoptera</taxon>
        <taxon>Endopterygota</taxon>
        <taxon>Diptera</taxon>
        <taxon>Nematocera</taxon>
        <taxon>Culicoidea</taxon>
        <taxon>Culicidae</taxon>
        <taxon>Anophelinae</taxon>
        <taxon>Anopheles</taxon>
    </lineage>
</organism>
<keyword evidence="2" id="KW-0732">Signal</keyword>
<feature type="chain" id="PRO_5043724837" evidence="2">
    <location>
        <begin position="18"/>
        <end position="560"/>
    </location>
</feature>
<evidence type="ECO:0000256" key="2">
    <source>
        <dbReference type="SAM" id="SignalP"/>
    </source>
</evidence>
<sequence length="560" mass="58735">MAFKIVVLFATLACASAGYVEPEHQHLSYAAAPVAHYSSAPAVSYSSFTRQDSPKLAVAKTLSYAEPSVHYAAPLAKAYAVHEPALKTIVVLFATLACASAGYVEPEHQHLSYAAAPVAHYSSAPAVSYSSFTRQDSPKLAVAKTLSYAEPSVHYAAPLAKAYAVHEPALKTVVAQPAYTKTVVAQPAYTKTVYAQEPAHVYAHAAPVVAAKTVSYAAPQVTFFVTCLTLASAGYIEHYQGATSFSSFDLKSAGAEGSNLYVSKPTLTYGAGAIKGSTDHATHSKVVSYETKPVISTVYTAPITQKVTYTGAPIQYASNHHYVAHVGHGSECALKGQKLVVPAHTPVSLVGPSSSGYPAYSLASSTGQQQTAALSQSYPSIQTQYTKPLYSVQVAPANPGSSAIGHSISHHYTAPVKSTGSYGTYLPSKATGSAAETGETFSGTASLSQASSSSASKEPPREYLPAREYLPPTQENKGTTGHASGTGSTSYEVPLKLTSTNQHQAGSFLQTSAHATQHTSHGTAAIVSPLHVTVQKTPVLVSIPRGDCSQHQHQHQQQLH</sequence>
<feature type="region of interest" description="Disordered" evidence="1">
    <location>
        <begin position="430"/>
        <end position="492"/>
    </location>
</feature>
<feature type="compositionally biased region" description="Low complexity" evidence="1">
    <location>
        <begin position="442"/>
        <end position="456"/>
    </location>
</feature>
<protein>
    <submittedName>
        <fullName evidence="3">Uncharacterized protein</fullName>
    </submittedName>
</protein>
<evidence type="ECO:0000256" key="1">
    <source>
        <dbReference type="SAM" id="MobiDB-lite"/>
    </source>
</evidence>
<feature type="compositionally biased region" description="Low complexity" evidence="1">
    <location>
        <begin position="478"/>
        <end position="490"/>
    </location>
</feature>
<accession>A0A182IL94</accession>